<dbReference type="InterPro" id="IPR036388">
    <property type="entry name" value="WH-like_DNA-bd_sf"/>
</dbReference>
<organism evidence="5 6">
    <name type="scientific">Bifidobacterium animalis subsp. lactis</name>
    <name type="common">Bifidobacterium lactis</name>
    <dbReference type="NCBI Taxonomy" id="302911"/>
    <lineage>
        <taxon>Bacteria</taxon>
        <taxon>Bacillati</taxon>
        <taxon>Actinomycetota</taxon>
        <taxon>Actinomycetes</taxon>
        <taxon>Bifidobacteriales</taxon>
        <taxon>Bifidobacteriaceae</taxon>
        <taxon>Bifidobacterium</taxon>
    </lineage>
</organism>
<keyword evidence="1" id="KW-0805">Transcription regulation</keyword>
<keyword evidence="2" id="KW-0238">DNA-binding</keyword>
<dbReference type="SUPFAM" id="SSF46785">
    <property type="entry name" value="Winged helix' DNA-binding domain"/>
    <property type="match status" value="1"/>
</dbReference>
<evidence type="ECO:0000256" key="2">
    <source>
        <dbReference type="ARBA" id="ARBA00023125"/>
    </source>
</evidence>
<dbReference type="RefSeq" id="WP_130077502.1">
    <property type="nucleotide sequence ID" value="NZ_CP084315.1"/>
</dbReference>
<evidence type="ECO:0000313" key="5">
    <source>
        <dbReference type="EMBL" id="RYM94340.1"/>
    </source>
</evidence>
<dbReference type="GO" id="GO:0003677">
    <property type="term" value="F:DNA binding"/>
    <property type="evidence" value="ECO:0007669"/>
    <property type="project" value="UniProtKB-KW"/>
</dbReference>
<dbReference type="Gene3D" id="1.10.10.10">
    <property type="entry name" value="Winged helix-like DNA-binding domain superfamily/Winged helix DNA-binding domain"/>
    <property type="match status" value="1"/>
</dbReference>
<dbReference type="GO" id="GO:0003700">
    <property type="term" value="F:DNA-binding transcription factor activity"/>
    <property type="evidence" value="ECO:0007669"/>
    <property type="project" value="InterPro"/>
</dbReference>
<evidence type="ECO:0000259" key="4">
    <source>
        <dbReference type="PROSITE" id="PS50995"/>
    </source>
</evidence>
<dbReference type="Proteomes" id="UP000293613">
    <property type="component" value="Unassembled WGS sequence"/>
</dbReference>
<dbReference type="GO" id="GO:0006950">
    <property type="term" value="P:response to stress"/>
    <property type="evidence" value="ECO:0007669"/>
    <property type="project" value="TreeGrafter"/>
</dbReference>
<dbReference type="InterPro" id="IPR000835">
    <property type="entry name" value="HTH_MarR-typ"/>
</dbReference>
<dbReference type="PANTHER" id="PTHR33164">
    <property type="entry name" value="TRANSCRIPTIONAL REGULATOR, MARR FAMILY"/>
    <property type="match status" value="1"/>
</dbReference>
<dbReference type="AlphaFoldDB" id="A0A8B3RHN3"/>
<dbReference type="Pfam" id="PF12802">
    <property type="entry name" value="MarR_2"/>
    <property type="match status" value="1"/>
</dbReference>
<dbReference type="EMBL" id="RSCO01000028">
    <property type="protein sequence ID" value="RYM94340.1"/>
    <property type="molecule type" value="Genomic_DNA"/>
</dbReference>
<dbReference type="SMART" id="SM00347">
    <property type="entry name" value="HTH_MARR"/>
    <property type="match status" value="1"/>
</dbReference>
<dbReference type="InterPro" id="IPR023187">
    <property type="entry name" value="Tscrpt_reg_MarR-type_CS"/>
</dbReference>
<feature type="domain" description="HTH marR-type" evidence="4">
    <location>
        <begin position="24"/>
        <end position="159"/>
    </location>
</feature>
<accession>A0A8B3RHN3</accession>
<sequence length="170" mass="19615">MSTEHTSEFESPRADVIEHAQAAHSDLDTQLIAFFEEFRRVDLIYGAYGRRSGLSFSVYLIFDYICENDGTSQREICAYTLLPRQTVNNVINSLVAQGLLRLQGSKHDKRIKRIHLTEEGERYRERMIAPLRQAEVRAMSTLEPAERRAMITYVDRFMNALEQQIDGIDA</sequence>
<dbReference type="PROSITE" id="PS50995">
    <property type="entry name" value="HTH_MARR_2"/>
    <property type="match status" value="1"/>
</dbReference>
<dbReference type="InterPro" id="IPR036390">
    <property type="entry name" value="WH_DNA-bd_sf"/>
</dbReference>
<comment type="caution">
    <text evidence="5">The sequence shown here is derived from an EMBL/GenBank/DDBJ whole genome shotgun (WGS) entry which is preliminary data.</text>
</comment>
<evidence type="ECO:0000256" key="3">
    <source>
        <dbReference type="ARBA" id="ARBA00023163"/>
    </source>
</evidence>
<evidence type="ECO:0000256" key="1">
    <source>
        <dbReference type="ARBA" id="ARBA00023015"/>
    </source>
</evidence>
<name>A0A8B3RHN3_BIFAN</name>
<gene>
    <name evidence="5" type="ORF">PG2011B_1055</name>
</gene>
<protein>
    <submittedName>
        <fullName evidence="5">Transcriptional regulator</fullName>
    </submittedName>
</protein>
<reference evidence="5 6" key="1">
    <citation type="journal article" date="2019" name="Appl. Environ. Microbiol.">
        <title>Dissecting the evolutionary development of the Bifidobacterium animalis species through comparative genomics analyses.</title>
        <authorList>
            <person name="Lugli G.A."/>
            <person name="Mancino W."/>
            <person name="Milani C."/>
            <person name="Duranti S."/>
            <person name="Mancabelli L."/>
            <person name="Napoli S."/>
            <person name="Mangifesta M."/>
            <person name="Viappiani A."/>
            <person name="Anzalone R."/>
            <person name="Longhi G."/>
            <person name="van Sinderen D."/>
            <person name="Ventura M."/>
            <person name="Turroni F."/>
        </authorList>
    </citation>
    <scope>NUCLEOTIDE SEQUENCE [LARGE SCALE GENOMIC DNA]</scope>
    <source>
        <strain evidence="5 6">2011B</strain>
    </source>
</reference>
<dbReference type="PANTHER" id="PTHR33164:SF89">
    <property type="entry name" value="MARR FAMILY REGULATORY PROTEIN"/>
    <property type="match status" value="1"/>
</dbReference>
<dbReference type="PROSITE" id="PS01117">
    <property type="entry name" value="HTH_MARR_1"/>
    <property type="match status" value="1"/>
</dbReference>
<keyword evidence="3" id="KW-0804">Transcription</keyword>
<dbReference type="InterPro" id="IPR039422">
    <property type="entry name" value="MarR/SlyA-like"/>
</dbReference>
<evidence type="ECO:0000313" key="6">
    <source>
        <dbReference type="Proteomes" id="UP000293613"/>
    </source>
</evidence>
<proteinExistence type="predicted"/>